<sequence>MRKRSRSAVLPAVLAAAAVLVSAGCSSSQQGSSEPEVLSGTPGATADPTGGGNSFIDGTGLTTRIAAGKRQTAPDLTGEDLQGKALKLSDYRGKVIVANIWGSWCDPCQAEAKGLEKVFRATEAEGVQFLGINTQDLQIANAKAFESKYKITYPSLFDPEGKLVLKFPKGTVNPQDIPSTVIIDREGKIAVRILHAVGEDELSSAVRSVAAEK</sequence>
<dbReference type="PANTHER" id="PTHR42852:SF6">
    <property type="entry name" value="THIOL:DISULFIDE INTERCHANGE PROTEIN DSBE"/>
    <property type="match status" value="1"/>
</dbReference>
<dbReference type="AlphaFoldDB" id="A0A4U0SSC3"/>
<dbReference type="EMBL" id="SUMC01000002">
    <property type="protein sequence ID" value="TKA13084.1"/>
    <property type="molecule type" value="Genomic_DNA"/>
</dbReference>
<dbReference type="CDD" id="cd02966">
    <property type="entry name" value="TlpA_like_family"/>
    <property type="match status" value="1"/>
</dbReference>
<evidence type="ECO:0000256" key="2">
    <source>
        <dbReference type="ARBA" id="ARBA00022748"/>
    </source>
</evidence>
<organism evidence="9 10">
    <name type="scientific">Actinacidiphila oryziradicis</name>
    <dbReference type="NCBI Taxonomy" id="2571141"/>
    <lineage>
        <taxon>Bacteria</taxon>
        <taxon>Bacillati</taxon>
        <taxon>Actinomycetota</taxon>
        <taxon>Actinomycetes</taxon>
        <taxon>Kitasatosporales</taxon>
        <taxon>Streptomycetaceae</taxon>
        <taxon>Actinacidiphila</taxon>
    </lineage>
</organism>
<keyword evidence="2" id="KW-0201">Cytochrome c-type biogenesis</keyword>
<dbReference type="RefSeq" id="WP_136721953.1">
    <property type="nucleotide sequence ID" value="NZ_SUMC01000002.1"/>
</dbReference>
<evidence type="ECO:0000313" key="10">
    <source>
        <dbReference type="Proteomes" id="UP000305778"/>
    </source>
</evidence>
<evidence type="ECO:0000256" key="6">
    <source>
        <dbReference type="SAM" id="MobiDB-lite"/>
    </source>
</evidence>
<evidence type="ECO:0000256" key="1">
    <source>
        <dbReference type="ARBA" id="ARBA00004196"/>
    </source>
</evidence>
<protein>
    <submittedName>
        <fullName evidence="9">TlpA family protein disulfide reductase</fullName>
    </submittedName>
</protein>
<evidence type="ECO:0000259" key="8">
    <source>
        <dbReference type="PROSITE" id="PS51352"/>
    </source>
</evidence>
<proteinExistence type="predicted"/>
<feature type="domain" description="Thioredoxin" evidence="8">
    <location>
        <begin position="67"/>
        <end position="188"/>
    </location>
</feature>
<dbReference type="InterPro" id="IPR050553">
    <property type="entry name" value="Thioredoxin_ResA/DsbE_sf"/>
</dbReference>
<dbReference type="Pfam" id="PF00578">
    <property type="entry name" value="AhpC-TSA"/>
    <property type="match status" value="1"/>
</dbReference>
<dbReference type="Gene3D" id="3.40.30.10">
    <property type="entry name" value="Glutaredoxin"/>
    <property type="match status" value="1"/>
</dbReference>
<reference evidence="9 10" key="1">
    <citation type="submission" date="2019-04" db="EMBL/GenBank/DDBJ databases">
        <title>Streptomyces oryziradicis sp. nov., a novel actinomycete isolated from rhizosphere soil of rice (Oryza sativa L.).</title>
        <authorList>
            <person name="Li C."/>
        </authorList>
    </citation>
    <scope>NUCLEOTIDE SEQUENCE [LARGE SCALE GENOMIC DNA]</scope>
    <source>
        <strain evidence="9 10">NEAU-C40</strain>
    </source>
</reference>
<dbReference type="PROSITE" id="PS51257">
    <property type="entry name" value="PROKAR_LIPOPROTEIN"/>
    <property type="match status" value="1"/>
</dbReference>
<dbReference type="InterPro" id="IPR036249">
    <property type="entry name" value="Thioredoxin-like_sf"/>
</dbReference>
<dbReference type="InterPro" id="IPR013766">
    <property type="entry name" value="Thioredoxin_domain"/>
</dbReference>
<feature type="signal peptide" evidence="7">
    <location>
        <begin position="1"/>
        <end position="23"/>
    </location>
</feature>
<keyword evidence="3" id="KW-0735">Signal-anchor</keyword>
<dbReference type="GO" id="GO:0016209">
    <property type="term" value="F:antioxidant activity"/>
    <property type="evidence" value="ECO:0007669"/>
    <property type="project" value="InterPro"/>
</dbReference>
<dbReference type="SUPFAM" id="SSF52833">
    <property type="entry name" value="Thioredoxin-like"/>
    <property type="match status" value="1"/>
</dbReference>
<evidence type="ECO:0000256" key="3">
    <source>
        <dbReference type="ARBA" id="ARBA00022968"/>
    </source>
</evidence>
<gene>
    <name evidence="9" type="ORF">FCI23_03625</name>
</gene>
<name>A0A4U0SSC3_9ACTN</name>
<dbReference type="PANTHER" id="PTHR42852">
    <property type="entry name" value="THIOL:DISULFIDE INTERCHANGE PROTEIN DSBE"/>
    <property type="match status" value="1"/>
</dbReference>
<keyword evidence="5" id="KW-0676">Redox-active center</keyword>
<dbReference type="GO" id="GO:0030313">
    <property type="term" value="C:cell envelope"/>
    <property type="evidence" value="ECO:0007669"/>
    <property type="project" value="UniProtKB-SubCell"/>
</dbReference>
<dbReference type="GO" id="GO:0017004">
    <property type="term" value="P:cytochrome complex assembly"/>
    <property type="evidence" value="ECO:0007669"/>
    <property type="project" value="UniProtKB-KW"/>
</dbReference>
<keyword evidence="4" id="KW-1015">Disulfide bond</keyword>
<evidence type="ECO:0000256" key="5">
    <source>
        <dbReference type="ARBA" id="ARBA00023284"/>
    </source>
</evidence>
<keyword evidence="7" id="KW-0732">Signal</keyword>
<comment type="caution">
    <text evidence="9">The sequence shown here is derived from an EMBL/GenBank/DDBJ whole genome shotgun (WGS) entry which is preliminary data.</text>
</comment>
<comment type="subcellular location">
    <subcellularLocation>
        <location evidence="1">Cell envelope</location>
    </subcellularLocation>
</comment>
<keyword evidence="10" id="KW-1185">Reference proteome</keyword>
<feature type="region of interest" description="Disordered" evidence="6">
    <location>
        <begin position="27"/>
        <end position="53"/>
    </location>
</feature>
<evidence type="ECO:0000256" key="4">
    <source>
        <dbReference type="ARBA" id="ARBA00023157"/>
    </source>
</evidence>
<feature type="chain" id="PRO_5039230865" evidence="7">
    <location>
        <begin position="24"/>
        <end position="213"/>
    </location>
</feature>
<dbReference type="PROSITE" id="PS51352">
    <property type="entry name" value="THIOREDOXIN_2"/>
    <property type="match status" value="1"/>
</dbReference>
<dbReference type="GO" id="GO:0016491">
    <property type="term" value="F:oxidoreductase activity"/>
    <property type="evidence" value="ECO:0007669"/>
    <property type="project" value="InterPro"/>
</dbReference>
<dbReference type="InterPro" id="IPR000866">
    <property type="entry name" value="AhpC/TSA"/>
</dbReference>
<keyword evidence="3" id="KW-0812">Transmembrane</keyword>
<evidence type="ECO:0000256" key="7">
    <source>
        <dbReference type="SAM" id="SignalP"/>
    </source>
</evidence>
<evidence type="ECO:0000313" key="9">
    <source>
        <dbReference type="EMBL" id="TKA13084.1"/>
    </source>
</evidence>
<dbReference type="Proteomes" id="UP000305778">
    <property type="component" value="Unassembled WGS sequence"/>
</dbReference>
<dbReference type="OrthoDB" id="9796554at2"/>
<accession>A0A4U0SSC3</accession>